<keyword evidence="1" id="KW-0472">Membrane</keyword>
<evidence type="ECO:0000256" key="1">
    <source>
        <dbReference type="SAM" id="Phobius"/>
    </source>
</evidence>
<protein>
    <submittedName>
        <fullName evidence="2">Uncharacterized protein</fullName>
    </submittedName>
</protein>
<gene>
    <name evidence="2" type="ORF">MCSF7_02629</name>
</gene>
<evidence type="ECO:0000313" key="2">
    <source>
        <dbReference type="EMBL" id="EGV00564.1"/>
    </source>
</evidence>
<feature type="transmembrane region" description="Helical" evidence="1">
    <location>
        <begin position="36"/>
        <end position="61"/>
    </location>
</feature>
<keyword evidence="1" id="KW-0812">Transmembrane</keyword>
<feature type="transmembrane region" description="Helical" evidence="1">
    <location>
        <begin position="116"/>
        <end position="135"/>
    </location>
</feature>
<keyword evidence="3" id="KW-1185">Reference proteome</keyword>
<dbReference type="AlphaFoldDB" id="F9UJ68"/>
<name>F9UJ68_9BACT</name>
<accession>F9UJ68</accession>
<dbReference type="RefSeq" id="WP_006608334.1">
    <property type="nucleotide sequence ID" value="NZ_AFXA01000002.1"/>
</dbReference>
<keyword evidence="1" id="KW-1133">Transmembrane helix</keyword>
<dbReference type="Proteomes" id="UP000004978">
    <property type="component" value="Unassembled WGS sequence"/>
</dbReference>
<dbReference type="EMBL" id="AFXA01000002">
    <property type="protein sequence ID" value="EGV00564.1"/>
    <property type="molecule type" value="Genomic_DNA"/>
</dbReference>
<sequence>MNLNFFIRAEDMNTSTSSAAENANNSELLNNVTHNIFYILPVVLATLAVFLYRNAMGLASFVFKKHESVPYVVKNNPKKINLLFLLSSIGLSLIGIIIVVSLFFSKASKELNAISTGIYAGLIMLIPAVVTYFFFKYKKVIDDVQELDNLDWNKLETKDVSQSDYSNILIRSSMFINNSSVMEKKTLSNYFYEKLKKYKDLDNIKLFQKLLWNTYVWSLLVENEEKNAYENVYSILHGIFHLLVKEKKFNTYEEALLFLKENWNTINSRK</sequence>
<evidence type="ECO:0000313" key="3">
    <source>
        <dbReference type="Proteomes" id="UP000004978"/>
    </source>
</evidence>
<feature type="transmembrane region" description="Helical" evidence="1">
    <location>
        <begin position="82"/>
        <end position="104"/>
    </location>
</feature>
<dbReference type="STRING" id="1037410.MCSF7_02629"/>
<proteinExistence type="predicted"/>
<comment type="caution">
    <text evidence="2">The sequence shown here is derived from an EMBL/GenBank/DDBJ whole genome shotgun (WGS) entry which is preliminary data.</text>
</comment>
<organism evidence="2 3">
    <name type="scientific">Mycoplasmopsis columbina SF7</name>
    <dbReference type="NCBI Taxonomy" id="1037410"/>
    <lineage>
        <taxon>Bacteria</taxon>
        <taxon>Bacillati</taxon>
        <taxon>Mycoplasmatota</taxon>
        <taxon>Mycoplasmoidales</taxon>
        <taxon>Metamycoplasmataceae</taxon>
        <taxon>Mycoplasmopsis</taxon>
    </lineage>
</organism>
<reference evidence="2 3" key="1">
    <citation type="journal article" date="2013" name="Genome Announc.">
        <title>Genome Sequence of Mycoplasma columbinum Strain SF7.</title>
        <authorList>
            <person name="Guo Z."/>
            <person name="Xu X."/>
            <person name="Zheng Q."/>
            <person name="Li T."/>
            <person name="Kuang S."/>
            <person name="Zhang Z."/>
            <person name="Chen Y."/>
            <person name="Lu X."/>
            <person name="Zhou R."/>
            <person name="Bi D."/>
            <person name="Jin H."/>
        </authorList>
    </citation>
    <scope>NUCLEOTIDE SEQUENCE [LARGE SCALE GENOMIC DNA]</scope>
    <source>
        <strain evidence="2 3">SF7</strain>
    </source>
</reference>